<evidence type="ECO:0000313" key="2">
    <source>
        <dbReference type="Proteomes" id="UP000298433"/>
    </source>
</evidence>
<dbReference type="PIRSF" id="PIRSF010372">
    <property type="entry name" value="PaiB"/>
    <property type="match status" value="1"/>
</dbReference>
<dbReference type="Pfam" id="PF04299">
    <property type="entry name" value="FMN_bind_2"/>
    <property type="match status" value="1"/>
</dbReference>
<dbReference type="Gene3D" id="2.30.110.10">
    <property type="entry name" value="Electron Transport, Fmn-binding Protein, Chain A"/>
    <property type="match status" value="1"/>
</dbReference>
<comment type="caution">
    <text evidence="1">The sequence shown here is derived from an EMBL/GenBank/DDBJ whole genome shotgun (WGS) entry which is preliminary data.</text>
</comment>
<dbReference type="PANTHER" id="PTHR35802:SF1">
    <property type="entry name" value="PROTEASE SYNTHASE AND SPORULATION PROTEIN PAI 2"/>
    <property type="match status" value="1"/>
</dbReference>
<proteinExistence type="predicted"/>
<keyword evidence="2" id="KW-1185">Reference proteome</keyword>
<dbReference type="InterPro" id="IPR007396">
    <property type="entry name" value="TR_PAI2-type"/>
</dbReference>
<dbReference type="InterPro" id="IPR012349">
    <property type="entry name" value="Split_barrel_FMN-bd"/>
</dbReference>
<dbReference type="AlphaFoldDB" id="A0A4R8XYM4"/>
<dbReference type="Proteomes" id="UP000298433">
    <property type="component" value="Unassembled WGS sequence"/>
</dbReference>
<dbReference type="OrthoDB" id="9794948at2"/>
<dbReference type="PANTHER" id="PTHR35802">
    <property type="entry name" value="PROTEASE SYNTHASE AND SPORULATION PROTEIN PAI 2"/>
    <property type="match status" value="1"/>
</dbReference>
<sequence length="212" mass="23288">MRHNPIFALEDPAEIRRLIREHPWATLISHTDSGLVASHYPVLLEEEGGGADEIVLVGHVGRPDEALHELGRHELLVIIQGPHGYISPGWYDPAPAVPTWNFITAHLHGTPELLSDDENLRVLGRLVDHFEERMPEPRRLFGTDADAAYAARIVAGTVGFRLSVSRFTAKSKLSQNKPAETVARILGVLDGDGPYASPGLAAEMRRVHGADR</sequence>
<dbReference type="RefSeq" id="WP_134368622.1">
    <property type="nucleotide sequence ID" value="NZ_SOGN01000008.1"/>
</dbReference>
<evidence type="ECO:0000313" key="1">
    <source>
        <dbReference type="EMBL" id="TFC83933.1"/>
    </source>
</evidence>
<dbReference type="SUPFAM" id="SSF50475">
    <property type="entry name" value="FMN-binding split barrel"/>
    <property type="match status" value="1"/>
</dbReference>
<protein>
    <submittedName>
        <fullName evidence="1">FMN-binding negative transcriptional regulator</fullName>
    </submittedName>
</protein>
<organism evidence="1 2">
    <name type="scientific">Cryobacterium cheniae</name>
    <dbReference type="NCBI Taxonomy" id="1259262"/>
    <lineage>
        <taxon>Bacteria</taxon>
        <taxon>Bacillati</taxon>
        <taxon>Actinomycetota</taxon>
        <taxon>Actinomycetes</taxon>
        <taxon>Micrococcales</taxon>
        <taxon>Microbacteriaceae</taxon>
        <taxon>Cryobacterium</taxon>
    </lineage>
</organism>
<accession>A0A4R8XYM4</accession>
<dbReference type="EMBL" id="SOGN01000008">
    <property type="protein sequence ID" value="TFC83933.1"/>
    <property type="molecule type" value="Genomic_DNA"/>
</dbReference>
<gene>
    <name evidence="1" type="ORF">E3T23_01360</name>
</gene>
<name>A0A4R8XYM4_9MICO</name>
<reference evidence="1 2" key="1">
    <citation type="submission" date="2019-03" db="EMBL/GenBank/DDBJ databases">
        <title>Genomics of glacier-inhabiting Cryobacterium strains.</title>
        <authorList>
            <person name="Liu Q."/>
            <person name="Xin Y.-H."/>
        </authorList>
    </citation>
    <scope>NUCLEOTIDE SEQUENCE [LARGE SCALE GENOMIC DNA]</scope>
    <source>
        <strain evidence="1 2">TMT2-48-2</strain>
    </source>
</reference>